<dbReference type="CDD" id="cd05930">
    <property type="entry name" value="A_NRPS"/>
    <property type="match status" value="5"/>
</dbReference>
<dbReference type="Gene3D" id="3.30.559.30">
    <property type="entry name" value="Nonribosomal peptide synthetase, condensation domain"/>
    <property type="match status" value="7"/>
</dbReference>
<dbReference type="Gene3D" id="3.40.50.12780">
    <property type="entry name" value="N-terminal domain of ligase-like"/>
    <property type="match status" value="6"/>
</dbReference>
<name>A0A9W8E9Q6_9FUNG</name>
<dbReference type="Gene3D" id="1.10.1200.10">
    <property type="entry name" value="ACP-like"/>
    <property type="match status" value="6"/>
</dbReference>
<dbReference type="InterPro" id="IPR009081">
    <property type="entry name" value="PP-bd_ACP"/>
</dbReference>
<evidence type="ECO:0000256" key="3">
    <source>
        <dbReference type="ARBA" id="ARBA00022598"/>
    </source>
</evidence>
<dbReference type="PROSITE" id="PS00455">
    <property type="entry name" value="AMP_BINDING"/>
    <property type="match status" value="5"/>
</dbReference>
<keyword evidence="2" id="KW-0597">Phosphoprotein</keyword>
<dbReference type="InterPro" id="IPR045851">
    <property type="entry name" value="AMP-bd_C_sf"/>
</dbReference>
<dbReference type="Pfam" id="PF00668">
    <property type="entry name" value="Condensation"/>
    <property type="match status" value="8"/>
</dbReference>
<dbReference type="GO" id="GO:0031177">
    <property type="term" value="F:phosphopantetheine binding"/>
    <property type="evidence" value="ECO:0007669"/>
    <property type="project" value="InterPro"/>
</dbReference>
<evidence type="ECO:0000256" key="1">
    <source>
        <dbReference type="ARBA" id="ARBA00022450"/>
    </source>
</evidence>
<dbReference type="SUPFAM" id="SSF47336">
    <property type="entry name" value="ACP-like"/>
    <property type="match status" value="6"/>
</dbReference>
<dbReference type="GO" id="GO:0016874">
    <property type="term" value="F:ligase activity"/>
    <property type="evidence" value="ECO:0007669"/>
    <property type="project" value="UniProtKB-KW"/>
</dbReference>
<dbReference type="InterPro" id="IPR000873">
    <property type="entry name" value="AMP-dep_synth/lig_dom"/>
</dbReference>
<evidence type="ECO:0000313" key="6">
    <source>
        <dbReference type="Proteomes" id="UP001150925"/>
    </source>
</evidence>
<dbReference type="PANTHER" id="PTHR45527:SF1">
    <property type="entry name" value="FATTY ACID SYNTHASE"/>
    <property type="match status" value="1"/>
</dbReference>
<feature type="domain" description="Carrier" evidence="4">
    <location>
        <begin position="2015"/>
        <end position="2091"/>
    </location>
</feature>
<feature type="domain" description="Carrier" evidence="4">
    <location>
        <begin position="4702"/>
        <end position="4780"/>
    </location>
</feature>
<dbReference type="Proteomes" id="UP001150925">
    <property type="component" value="Unassembled WGS sequence"/>
</dbReference>
<dbReference type="PANTHER" id="PTHR45527">
    <property type="entry name" value="NONRIBOSOMAL PEPTIDE SYNTHETASE"/>
    <property type="match status" value="1"/>
</dbReference>
<dbReference type="InterPro" id="IPR020806">
    <property type="entry name" value="PKS_PP-bd"/>
</dbReference>
<keyword evidence="1" id="KW-0596">Phosphopantetheine</keyword>
<feature type="domain" description="Carrier" evidence="4">
    <location>
        <begin position="574"/>
        <end position="650"/>
    </location>
</feature>
<accession>A0A9W8E9Q6</accession>
<dbReference type="GO" id="GO:0005737">
    <property type="term" value="C:cytoplasm"/>
    <property type="evidence" value="ECO:0007669"/>
    <property type="project" value="TreeGrafter"/>
</dbReference>
<keyword evidence="6" id="KW-1185">Reference proteome</keyword>
<feature type="non-terminal residue" evidence="5">
    <location>
        <position position="7531"/>
    </location>
</feature>
<dbReference type="Gene3D" id="3.30.300.30">
    <property type="match status" value="5"/>
</dbReference>
<dbReference type="InterPro" id="IPR001242">
    <property type="entry name" value="Condensation_dom"/>
</dbReference>
<dbReference type="Pfam" id="PF00550">
    <property type="entry name" value="PP-binding"/>
    <property type="match status" value="6"/>
</dbReference>
<dbReference type="PROSITE" id="PS50075">
    <property type="entry name" value="CARRIER"/>
    <property type="match status" value="6"/>
</dbReference>
<keyword evidence="3" id="KW-0436">Ligase</keyword>
<sequence>DDNSALKLVVDYDKGVYQMATVERLVKNFLFFTSQCCVDITQYWRSVGVVHPDEQIVLLDEFAITKHDYDPYDPMAEGVLDLFIRNVRQYPESVAVECDNHRETYRSLYEKVQALVTHFHSIGVQRQERIAVIVESNGFTIATLLALWTLGAVYVPIDSHLPQERQQYMMETAGCTRVLSTTFTKPDWKETIAIQDVLDSISSNKDHVVLPDTNVKHLPDEIAYIVFTSGTTGKPKGIIVHYGAFNNLIVTHPLFSQECPRESRWLLAFGVAFDAYLYGAFLSLCYGWTLVLASHEIIMDVLPTIHGIYSTPSFISALDPENYPRLKWILTGGEVLPQMLSDKWSPHCRWYNAYGPAETTAVTTIKEIKPDDRVTIGRPLPNYECYILDSQLELLPIGTIGEIYIGGAGVSKGYIHRPELNETRFLPNPFAAGRLYRTGDYGRWLPNGELECLGRLDDQVKVRGFRVELGEVRGALLKQPGVRDAFVILVDGKQLAGFVISHLESGINEDTLRRELEKYLPPYMVPHYLVLIHDQAGFPRTVNGKVDQVKLCQMLEESILFEAEHGDYTALTDVNSGEPHRILRDAVLHVLNIEKKVMTWDRSFVQLGGDSISAIQVSSKCRQSGWSLSVSAIMKIQPIRMTADSMTPMKAQRSINRPMVGYGVAFPFTPVQQWFFGLPMDNIHRWSMSVLVELTRTIPVDTLTHALRLLVDHHDMLRGSFTMDNDSGSWTQKVMPPGTDTYYPDVQVLTCPDEASLNTVTVPVQCGMNITHGPLIGAALVTTDDSSFGFLYLAVHHVVIDLVSWSILMEDLHQLIRDPVKPLEEVGYSFMDWAVGVDERVVPSDSATKDSGDPFSAWFLPIVNPDRLLLLNTEANARYRMVIVPHNVTSVLLHPENYPMGQTVQPIELLLTAVGQALATVASQSTVTIHNESHGRHPWSDDIDVSRTIGWFTTVTAVRVNSVEVQSTNDWIRQVKHTLRSAPPFAPVLTTPGNPLEVMLNFVGNTTGTDALGCQGQAPWVPRLDLLPNHPTTDPHEPRTQVLEITGTPMGDDELEFTFAYCPQVVSDSVMDGVIHVLQDTLRNVAKYHQFNEQEPYYTPSDFPLLRGVPLSKLDEAVHETLRMGWIKEPTDLQDVYPMLPMQQGLLSISARDPSQYIVQIPMTITGVEDSVNIHQALKTIVTRYDILRTRFLLNWSHGSINGLQVVTRDTRFPWKEVQNWEDIGATSEVDFMHQQYQAGLDITSDSLLRFTVKQLGTRSFRLIILLHHALLDGWSGGLMLKDLKSLLSNSEIVDINTPSGRFRDFVERYYQQDLSTSQEFWFHYLEDVQQATHLTLPRPTQSSQHLTVHEHRTVLTSDIPQLQQLLTPVGVTLYSLVKATWALVLSRYTGQLDVVFANTVSGRSLDVAGIESIVGCLINTLPCRIVVDEGSSVVDFLRHIEKEGNQLVTHEHCTIPLINSWLQSTLDCHVNDLLHTFLVLGNFPVMNTQGERVSITDVVPFEFTDYAVTVMVDVFDQDLVLRINYDQRQYDNSYAAGIHDGFVRVFNGMVDILQKVNMGDVSESGCLVREIPFFSTEDWVKLTQSMPAPTYSIDTTVCVHDILRREASSIGDRMAIEYGYSIQWTYSELYQRSQYIAYGLLASGVKREEPVGLVIDCEPSAIAAMFGILMAGAAYVPMNADFPVERIRFIVQDCGIRVALTNTSVDLDGLQVLDIDTLMNQPAVESPLPQVKPTDLSHIIYTSGTTGNRKGVQQEHRTVANYVQQPKEVLGIVPGLRMMQSMSLASDGCTMEIFGGLCNGVTLVLRTDMLDTLAKVDTVMLTPSLLATIDPSRYPNISRVLVGGEALPLQTAERWAKHCRLISVYGPSECFASHSVEYRAGDPVTIGRVIGNIEAYILDDQLRPVPFGVPGEIFLGGIGLTRGYVNRPELNQTKFVTNPFNPDGGRLYRSGDLGRWLVDGTVEYLGQRLPPYMAPQNTCSLESIPLTVGKIDKYSLKSTLKQLLTHSEERVVKRPTNATEQAIHEAMAEALDISLDHIDVRDSFFQLGGDSILAIRFSSLCRECGIQLSIAQIFRYKSVTSLAELVSVVEVTDAPLPLLAPWELTLFDYGSKCIPTEAVTFVVAEEFLSVLPSTLSLVVQTISLFNSRYDSVGRRLVHQPHPAVIIEKDVDAQYRLDPSEGVWLSGTYTCECNGLSVVTLVAHLVPLGRVGGWSTIFQGMVKQCPDLVASPNPSTVDTLLSSHESKYETGAIHELTMPYSGNPLLDDLLHSGLHAPLSVVIMAGFLIALRKLQAFDSVGIVGSGHFARYLTTQLNSDESASHITEFQLIKQWYYDQLVHGDSPDKPGTPVLYHYSDVCQPHGIPLVKQRTSFWNAVYDTEAAVIYQPNSLVFQLCHHDATVAEPLLATWVDQVNKVLDIPNQLQGTEHVFIPADFPHLAIASNDLDELMSEIHQDLGVPPTAVQDVYPLSTMQQNFVVNTLRDPTSYIVQHVFRITGALDLVKYRAVWDELGLRHTILRTKFLASRMVQVVTDLVDIDWLVSDVPLSTSNEEYQHTVRQLGFDLFGGHPLLRIHLFPDGDGHGWQCFMAIHHAVIDGWSYQLLMNESLSLYHGLHLTSGVPYGRFIDSVSTRDNTRVKKYWTELLEGFESTPELSFPHLTQVSLYRKDAVLLNRTESLHRLCRSLGITFSVLLRGMWALMLTQYLGKPNEVTFGVMVSGRDGQINGLDRLVGPTINTLPFRAKVDPQKPVVEWLQELAEHSTQLLEHEQTSLVDIKRWAGLDADNQLFRSMIAVGRYLESGSSVDDTLIEYHSLSSYNDTEYPLMASFDEPVSGGSLHLTILARHEPFYVDGLIDCIGHLLTQFVAVDPFLLSVEALLQPSPTALSQVQAWVPGPTVIPCNPDVVMVPDLFTQHLAHQADRVALETKDGQYTYRECYTQACRIGRALLDRGLQPGDKVALLFTRSASYFMAVLGTWLVGGIAIPMDATNTPSRLQYTVDSLGQGAFLVTRTADDSSQVTLPDYYTAKIVVDNLDISVGSVYDLPPFPRGPTALALIIHTSGTTGVPKGVMLRHKSILNFISYFTQQVDLPSTCRFLQALNIAFDGCFIECLAAWSAGGTLVLQDGELMDDLKRAMHCLLTPSMLGVLNPGDYPELELVISCGEALPYSLANRWLALDKRVLNVCGPTEITMACHLDIILPFEPYNLVPPGVPGEICIAGIGVSNGYWKRPDLTAKAFVDNPFRSGKMYLTGDMGCWLPNGNVHYIGRKDNQVKLRGFRIELGEVESWCERLNFNIQQAVAVVVNKQLVVYLSPQSVDVDKVKESLRKALPYYMVPTHIIPLEAMPKTRNGKVDRRALAEYPLPQTLTSDVTYVDDASEFGETYRLLARLALQALQFAEDHPLPAPTTSFFAIGGDSISAVSFSSMCRKQGLNVTVAKIFTLQTLGDIATDCETDSAKDNGELQVPTLTHLQRWLNEEQRSSADMVVEIHVPDQPLYVLKQPLGFTSANEWQNALGERNWTHMEIGSSSESISTNEAGRTAEWTISSSVFPMFTMDKLCGRYQCTLSELLLAGFFMAWWKTQQGNVDVHLFRLTDNELVNADWRQDTLTENLQSPLAWLQYVKQIARNATWSDISSGDDGHPRVLFHMVDPVVGVNIVRQCQQRLVPLLGARRRYDFEAMAWYHTNGTVTLVIHRDSLTNNETDEKFAQALPTLWKHAMEELLECNSGTAWLPCDFPLVPFEDVQQLTVNPTCVQTVWPLSSLQQGFVIESLKDPSAYMVQLVYELHGVLDVDRYHQAWLTVGQRHDAMRVQFHPDQSVQVVMRDFNPEWDYGERTIFDAEVPDYLLRMRQRGFTDLNNGPLLRIQLLKQNSALHLCFITAHHAIFDAWSIDVVLGELRRVYEGLTLATSAVSYGQFLEHSKKIDPTQTQSFWEAYLENMEPTPNLHFPTPENSPVESVMERLTTSLSLVRAWCSKLGITVNSLVRGLWALLLGRYLGKHTREVTFGVMVTGRDGEIDGVNEMVGLTVNTVPFRVTLDRTQSVQSWLRDIHTQSGTMLSHSHAGLLEIEAWVNQKLMFQSMLVNGKSRAQGMEDASAAGEEGLRWVNKGGYNQVEYPLTASFAEDGEVNGMHIQFSGKHGSSCYSSLLAYLNTILEALIGESPSADHLTVGNLLDQIPRLELERIQTWSQGTHALYDGKPRLVHDLVVQGKLPSQLDTVALVSLTPPMEFTYYELITQAQLMAQHLMALNTSNRFVILFFERSPAFVLSMLGTLIAGRTCVPMNASHSSERLVGMYESLGETHPVVLTSQKYRDTVEKLFDGTIICVDDLAQPVVDNVISSDWNPPQMTPTDLAVVFFTSGSTGKPKAVPVRHESVVNCILGWYDILNLPRRCRFLQAMNIGFDGSLLELFTTFYSGGTIVLQSDDLAHSLGKVDACMLTPSMLQAVGNPSEYPDLRVVATAGEPLSSSLAEKWCQTQGGQVRLYNAYGPTEVAITSHFERITVTPNDSRVTIGRTLPNVQCYILDDALDMVPIGVIGEICIGGIGVCNGYLDDQQRTRVAFVPNPFGSGMLYHTGDLGCWLPDGKVHCIGRKDNQVKLRGFRIELGEVESAVFKASPNVQQTVALVVNKQLVVYLSPQSVDVDKVKESLSQTLPYYMVPTHIIPLDDIPKTRNGKVDRRALAEYPLPQTLTSDVTYVDDASEFGETYRLLARLALQALQFAEDHPLPAPTTSFFAIGGDSISAVSFSSMCRKQGLNVTVAKIFKLHTLGAIAMDCETESGKKNAELQVSTLTHLQHWLNEEQRGLADMVVEIHVPDQPLYVLKQPLGFTSANEWQNALGERNWTHMEIGSSSESISTNEAGRTAEWTISSSVFPMFTMDKLCGRYQCTLSELLLAGFFMAWWKTQQGNVDVHLFRLTDNELVNADWRQDTLTGNLQFPLAWLQYVKQIARNATWSDISSGDDGHPRVLFHMVDPVVGVNIVRQCQQRLVPLLGARRRYDFEAMAWYHMNGTVTLVIHRDSLTNNETDEKFAQALPTLWKHAMEELLECNSGTAWLPRDFPLVPFEDVQQLTVNPTCVQTVWPLSSLQQGFVIESLKDPSAYMVQLVYELHGVLDVDRYHQAWLTVGQRHDAMRVQFHPDQSVQVVMRDFNPEWDYGERTIFDAEVPDYLLRMRQRGFTDLNNEPLCRIQLLKQNSALHLCFITVHHAILDAWSIDVVLGELRRVYEGLTLATSAVSYGQFLEHSKKIDPTQTQSFWEAYLENMEPTPNLHFPTPENSPVESVMERLTTSLSLVRAWCSKLGITVNSLVRGLWALLLGRYLGKHTREVTFGVMVTGRDGEIDGVNEMVGLTVNTVPFRVTLDRTQSVQSWLRDIHTQSGTMLSHSHAGLLEIEAWVNQKLMFQSMLVNGKSRAQGMEDASAAGEEGLRWVNKGGYNQVEYPLTASFAEDGEVNGMHIQFSGKHGSSCYSSLLAYLNTILEALIGESPSADHLTVGNLLDQIPRLELERIQTWSQGTHALYDGKPRLVHDLVVQGKLPSQLDTVALVSLTPPMEFTYYELITQAQLMAQHLMALNTSNRFVILFFERSPAFVLSMLGTLIAGRTCVPMNASHSSERLVGMYESLGETHPVVLTSQKYRDMAEKFFGGNIICVDDLAQPVVDNVISSDWNPPQMTPTDLAVVFFTSGSTGKPKAVPVRHESVVNCILGWYDILNLPRRCRFLQAMNIGFDGSLLELFTTFYSGGTVVLQSDDLAHSLGKVDACMLTPSMLQAVGNPSEYPDLRVVVTAGEPLSSSLAEKWCQTQGGQVRLYNAYGPTEVAITSHFERITVTPNDSRVTIGRTLPNVQCYILDDALDMVPIGVIGEICIGGIGVCNGYLDDQQRTRVAFVPNPFGSGMLYHTGDLGCWLPDGKLHCIGRKDNQVKLRGFRIEMGEVESAVFKASLHIQQAVTLVKQGKLVVYFSSSDQQVVSITELRKCLSQALPSFMVPDYVVRIAEIPYTSNGKVDRQQLTALTLPEVDDNANHLQYDFSPMEKELFTGLRDMVKDILRLSESHPPIRPGSSFFKLGGDSITAIQLSARGKRELALNFHVRDIFHHQGILGALVKHASQSSGGSVLPVNASVNVTRYPCIPLQLGMISALIKDRTAYIIQAGFTVGPSLDILQFQRAWSVVVDINPTLRTRFDYDKANERWMQVVVEHIDLEWLTFTDKETYLAQDHKRGFTVDGPLIRFGYHTNKHQWVLTTHHSITDGWSFGLIFEQVIDTYYKLAEGRLAPRNVDDGYAQFAHYVSNQSTDAAREFWQHELEGFVEGTLLSGDSTKTTTPEKAEDSVRYVVDDIDELNQYIEHRGVTLSTLLRVVWALVLRRYTSQEKNVIFGVVVSGRSVPVPNVDRITGLCINTIPCRVIMEKHQTVEALITSVHQGSIRTHGYDCYPLGDVHKWSGFPTNQEMFNTLLVVENLPLQSDGGLDLQVESVFSPTEYPLSVVVYPSQDQLEISMNYHTNTSKSLVDLPVYFPELHSFVHNPANYLVHHAHYYVEQQIRNNPDHQALYDLSTKQRFTYGQLDMMSHYVAYMLLKAVECKSVKADQIVGIVAQNTPGLVVAQLAVWKLGLAFVVIDPEYPVDRIQFIMSDTQCIAWVGYGLEPPCSVQGDSPWISLEGFTECLLSIVPLPHLPKVTIDPHDLAYVIYTSGSTGQPKGVLIEHGSTAHYLYAYQKSVANITSQTLSPTMVASTFDAAIGEIWTTLSFGGIALLTNNRGDFKRALHSTTRVYTTPSLLSYFDPHEFNHLQQVVMVGEPATLSLIHKWQQSGIPQIVNGYGPCEVTVASHYKIHDQCSTSEVVAVGQPLPGYKGVILDSWMIPMPIGVVGELWIGGRGLARGYLHREELTRERFVDTPMWGRLYRTGDLARWLPNGDVQILGRADNQVKVRGFRVELEEVERVILASVPDISRVCIAYDYEMKILLGFVTPEDANVGQVLNALQNRVPHYMVPNSIVPLPHFPLSHNGKTDRKALLALPRQNNVKQNTHIFTPMETKLVAVLADVLKVNPTVVSPPKDTFFTLGGNSISAMHFVARCKNNGIHIDLVDINRQTTIAALAKHARERSDEPVADIQATEFTHGRFSLTPIQHSYFSSDLTDPHQWPLPLLMKVTPPRKLLVWRDIVTSLVSHHDMMRARFEQVDGEWRGRVLPIDDDPVKVTEVTLANDMSYFEVIAEANRSMNFTTGPIYLAYVLNHQGTQYFYLALHHLISDNMSMNLLTGNIRTLLNGQPLPEKTLAYTRWSQNLNGLRQGVSLDPFELPNEGELVLPPADVGQMSHNGPICPQVLSSNLDVTTTLALEQFGHLDVSVEDIILTGLLLAYTDVFNCTSIPLQYTSHGRNALGNSWDVSHTVGFFVNVCPIVLRKKENDDMASTLGGVQSVLRGVSDFAVKYMLSGQTMKSPIAYNFLGTRDISDSAGTDGVEVIDIITSDEFQRQRVNIDAMLLGFAAKYTGECLTLLVSYESSRYSEECISAVMEKWEKGVRHILLWLPSQA</sequence>
<evidence type="ECO:0000313" key="5">
    <source>
        <dbReference type="EMBL" id="KAJ1969830.1"/>
    </source>
</evidence>
<evidence type="ECO:0000256" key="2">
    <source>
        <dbReference type="ARBA" id="ARBA00022553"/>
    </source>
</evidence>
<protein>
    <recommendedName>
        <fullName evidence="4">Carrier domain-containing protein</fullName>
    </recommendedName>
</protein>
<dbReference type="InterPro" id="IPR010071">
    <property type="entry name" value="AA_adenyl_dom"/>
</dbReference>
<dbReference type="NCBIfam" id="TIGR01733">
    <property type="entry name" value="AA-adenyl-dom"/>
    <property type="match status" value="4"/>
</dbReference>
<dbReference type="EMBL" id="JANBPY010000020">
    <property type="protein sequence ID" value="KAJ1969830.1"/>
    <property type="molecule type" value="Genomic_DNA"/>
</dbReference>
<dbReference type="SMART" id="SM00823">
    <property type="entry name" value="PKS_PP"/>
    <property type="match status" value="4"/>
</dbReference>
<dbReference type="InterPro" id="IPR020845">
    <property type="entry name" value="AMP-binding_CS"/>
</dbReference>
<dbReference type="SUPFAM" id="SSF56801">
    <property type="entry name" value="Acetyl-CoA synthetase-like"/>
    <property type="match status" value="6"/>
</dbReference>
<dbReference type="NCBIfam" id="NF003417">
    <property type="entry name" value="PRK04813.1"/>
    <property type="match status" value="7"/>
</dbReference>
<dbReference type="Pfam" id="PF00501">
    <property type="entry name" value="AMP-binding"/>
    <property type="match status" value="6"/>
</dbReference>
<reference evidence="5" key="1">
    <citation type="submission" date="2022-07" db="EMBL/GenBank/DDBJ databases">
        <title>Phylogenomic reconstructions and comparative analyses of Kickxellomycotina fungi.</title>
        <authorList>
            <person name="Reynolds N.K."/>
            <person name="Stajich J.E."/>
            <person name="Barry K."/>
            <person name="Grigoriev I.V."/>
            <person name="Crous P."/>
            <person name="Smith M.E."/>
        </authorList>
    </citation>
    <scope>NUCLEOTIDE SEQUENCE</scope>
    <source>
        <strain evidence="5">RSA 1196</strain>
    </source>
</reference>
<feature type="domain" description="Carrier" evidence="4">
    <location>
        <begin position="3378"/>
        <end position="3456"/>
    </location>
</feature>
<dbReference type="InterPro" id="IPR042099">
    <property type="entry name" value="ANL_N_sf"/>
</dbReference>
<dbReference type="Gene3D" id="3.30.559.10">
    <property type="entry name" value="Chloramphenicol acetyltransferase-like domain"/>
    <property type="match status" value="7"/>
</dbReference>
<dbReference type="GO" id="GO:0043041">
    <property type="term" value="P:amino acid activation for nonribosomal peptide biosynthetic process"/>
    <property type="evidence" value="ECO:0007669"/>
    <property type="project" value="TreeGrafter"/>
</dbReference>
<dbReference type="OrthoDB" id="416786at2759"/>
<dbReference type="GO" id="GO:0044550">
    <property type="term" value="P:secondary metabolite biosynthetic process"/>
    <property type="evidence" value="ECO:0007669"/>
    <property type="project" value="TreeGrafter"/>
</dbReference>
<dbReference type="InterPro" id="IPR036736">
    <property type="entry name" value="ACP-like_sf"/>
</dbReference>
<feature type="domain" description="Carrier" evidence="4">
    <location>
        <begin position="7029"/>
        <end position="7103"/>
    </location>
</feature>
<proteinExistence type="predicted"/>
<dbReference type="SUPFAM" id="SSF52777">
    <property type="entry name" value="CoA-dependent acyltransferases"/>
    <property type="match status" value="14"/>
</dbReference>
<evidence type="ECO:0000259" key="4">
    <source>
        <dbReference type="PROSITE" id="PS50075"/>
    </source>
</evidence>
<comment type="caution">
    <text evidence="5">The sequence shown here is derived from an EMBL/GenBank/DDBJ whole genome shotgun (WGS) entry which is preliminary data.</text>
</comment>
<gene>
    <name evidence="5" type="ORF">IWQ62_000369</name>
</gene>
<dbReference type="InterPro" id="IPR023213">
    <property type="entry name" value="CAT-like_dom_sf"/>
</dbReference>
<feature type="domain" description="Carrier" evidence="4">
    <location>
        <begin position="6033"/>
        <end position="6109"/>
    </location>
</feature>
<organism evidence="5 6">
    <name type="scientific">Dispira parvispora</name>
    <dbReference type="NCBI Taxonomy" id="1520584"/>
    <lineage>
        <taxon>Eukaryota</taxon>
        <taxon>Fungi</taxon>
        <taxon>Fungi incertae sedis</taxon>
        <taxon>Zoopagomycota</taxon>
        <taxon>Kickxellomycotina</taxon>
        <taxon>Dimargaritomycetes</taxon>
        <taxon>Dimargaritales</taxon>
        <taxon>Dimargaritaceae</taxon>
        <taxon>Dispira</taxon>
    </lineage>
</organism>